<accession>A0ABW6K8K3</accession>
<name>A0ABW6K8K3_9BACI</name>
<evidence type="ECO:0000313" key="2">
    <source>
        <dbReference type="Proteomes" id="UP001601059"/>
    </source>
</evidence>
<proteinExistence type="predicted"/>
<evidence type="ECO:0000313" key="1">
    <source>
        <dbReference type="EMBL" id="MFE8700521.1"/>
    </source>
</evidence>
<dbReference type="Proteomes" id="UP001601059">
    <property type="component" value="Unassembled WGS sequence"/>
</dbReference>
<comment type="caution">
    <text evidence="1">The sequence shown here is derived from an EMBL/GenBank/DDBJ whole genome shotgun (WGS) entry which is preliminary data.</text>
</comment>
<sequence>MIWNSLEGINMWKLNRMLKKLAYSNLALKEQIRDNALIIPLPSKTERVLTSQSMKEEIVNTIKSLDGFETLKVCLLENCKPVYREQLSQYGVTRWLEIPLQQVIEYDFSFTNIKQINPKTYKLSSVKSQYASR</sequence>
<reference evidence="1 2" key="1">
    <citation type="submission" date="2024-08" db="EMBL/GenBank/DDBJ databases">
        <title>Two novel Cytobacillus novel species.</title>
        <authorList>
            <person name="Liu G."/>
        </authorList>
    </citation>
    <scope>NUCLEOTIDE SEQUENCE [LARGE SCALE GENOMIC DNA]</scope>
    <source>
        <strain evidence="1 2">FJAT-54145</strain>
    </source>
</reference>
<keyword evidence="2" id="KW-1185">Reference proteome</keyword>
<protein>
    <submittedName>
        <fullName evidence="1">Uncharacterized protein</fullName>
    </submittedName>
</protein>
<dbReference type="RefSeq" id="WP_389359765.1">
    <property type="nucleotide sequence ID" value="NZ_JBIACK010000002.1"/>
</dbReference>
<dbReference type="EMBL" id="JBIACK010000002">
    <property type="protein sequence ID" value="MFE8700521.1"/>
    <property type="molecule type" value="Genomic_DNA"/>
</dbReference>
<organism evidence="1 2">
    <name type="scientific">Cytobacillus spartinae</name>
    <dbReference type="NCBI Taxonomy" id="3299023"/>
    <lineage>
        <taxon>Bacteria</taxon>
        <taxon>Bacillati</taxon>
        <taxon>Bacillota</taxon>
        <taxon>Bacilli</taxon>
        <taxon>Bacillales</taxon>
        <taxon>Bacillaceae</taxon>
        <taxon>Cytobacillus</taxon>
    </lineage>
</organism>
<gene>
    <name evidence="1" type="ORF">ACFYKX_07850</name>
</gene>